<dbReference type="PANTHER" id="PTHR23315">
    <property type="entry name" value="U BOX DOMAIN-CONTAINING"/>
    <property type="match status" value="1"/>
</dbReference>
<dbReference type="CDD" id="cd16664">
    <property type="entry name" value="RING-Ubox_PUB"/>
    <property type="match status" value="1"/>
</dbReference>
<gene>
    <name evidence="7" type="primary">PUB6</name>
    <name evidence="7" type="ORF">MA16_Dca017852</name>
</gene>
<dbReference type="EC" id="2.3.2.27" evidence="3"/>
<dbReference type="PROSITE" id="PS51698">
    <property type="entry name" value="U_BOX"/>
    <property type="match status" value="1"/>
</dbReference>
<accession>A0A2I0XGB7</accession>
<dbReference type="InterPro" id="IPR011989">
    <property type="entry name" value="ARM-like"/>
</dbReference>
<dbReference type="SUPFAM" id="SSF57850">
    <property type="entry name" value="RING/U-box"/>
    <property type="match status" value="1"/>
</dbReference>
<dbReference type="Pfam" id="PF04564">
    <property type="entry name" value="U-box"/>
    <property type="match status" value="1"/>
</dbReference>
<evidence type="ECO:0000256" key="3">
    <source>
        <dbReference type="ARBA" id="ARBA00012483"/>
    </source>
</evidence>
<evidence type="ECO:0000256" key="4">
    <source>
        <dbReference type="ARBA" id="ARBA00022679"/>
    </source>
</evidence>
<dbReference type="InterPro" id="IPR016024">
    <property type="entry name" value="ARM-type_fold"/>
</dbReference>
<evidence type="ECO:0000256" key="1">
    <source>
        <dbReference type="ARBA" id="ARBA00000900"/>
    </source>
</evidence>
<dbReference type="InterPro" id="IPR013083">
    <property type="entry name" value="Znf_RING/FYVE/PHD"/>
</dbReference>
<dbReference type="GO" id="GO:0061630">
    <property type="term" value="F:ubiquitin protein ligase activity"/>
    <property type="evidence" value="ECO:0007669"/>
    <property type="project" value="UniProtKB-EC"/>
</dbReference>
<dbReference type="EMBL" id="KZ501902">
    <property type="protein sequence ID" value="PKU86952.1"/>
    <property type="molecule type" value="Genomic_DNA"/>
</dbReference>
<comment type="catalytic activity">
    <reaction evidence="1">
        <text>S-ubiquitinyl-[E2 ubiquitin-conjugating enzyme]-L-cysteine + [acceptor protein]-L-lysine = [E2 ubiquitin-conjugating enzyme]-L-cysteine + N(6)-ubiquitinyl-[acceptor protein]-L-lysine.</text>
        <dbReference type="EC" id="2.3.2.27"/>
    </reaction>
</comment>
<proteinExistence type="predicted"/>
<dbReference type="Gene3D" id="3.30.40.10">
    <property type="entry name" value="Zinc/RING finger domain, C3HC4 (zinc finger)"/>
    <property type="match status" value="1"/>
</dbReference>
<sequence length="770" mass="86089">MDSDVTKVDRVLKISCEPKVHDAICFELVKVSKKIGCILPGIESAQPGSTSGIQVLCSLNNTVEKSKLLVHYCSESSKLYLALTAESIALRCERIRTQLIQCLCQIQTMVPMALASQISEVIDYLRDVKFIINPKEEEAGKVLLNLMAQINSSEHQEYEAFQNAASRLNITSSIALLVERRAVKKLLDKFHNVDKKKERILMYFLYLIKTHGKQLRPDTVEQKENANSQNNCLNERMNSESDSCLIGDNFQPPNNVEAQSELFNGDLPPEEFFCPISSSLMFDPVIIASGKTFERIFIEKWFSEGHDTCPKTHKKLENFSVVPNSSMKNLISSWCRKHGVIILNPCPQPEGVDIQALESIRCSSVSSLKNISTALLDGTKGDYCLLESVRNISSLNSSSCCYSDSSHVKKVESSNNNYVRLFSWSDDYQNDQSFAKFSPDMYLRFLFHLSELPTLLKVKAVEEIKYILEGEVVNCGMHYSKFAEALMIFLKKACSLSDLPAQRSGAQIFLALFANESWEHNFKSEDAIQSLSSFLHCGIDKEALAILQKVALRPDFVACIVASDIPLKVINFLNSENGECVEIAMKILSELSSNGEMRYNFLSSSCIEKIGQLLSSKSLVRLSLNILQNLVGDEEASMLIADANGCIASIAEVLEFGEPEQEQAVTILLSLCSRSLRNCLLVLKEGVIPSLVHISVNGSAKAKENSIKLLHVLRDIRRIDRLDSPQPHREPVSELVEHPVKKSKKPVSKYKSFGFLSLKMKSISKSLAFF</sequence>
<evidence type="ECO:0000256" key="5">
    <source>
        <dbReference type="ARBA" id="ARBA00022786"/>
    </source>
</evidence>
<dbReference type="InterPro" id="IPR045210">
    <property type="entry name" value="RING-Ubox_PUB"/>
</dbReference>
<dbReference type="GO" id="GO:0016567">
    <property type="term" value="P:protein ubiquitination"/>
    <property type="evidence" value="ECO:0007669"/>
    <property type="project" value="UniProtKB-UniPathway"/>
</dbReference>
<reference evidence="7 8" key="2">
    <citation type="journal article" date="2017" name="Nature">
        <title>The Apostasia genome and the evolution of orchids.</title>
        <authorList>
            <person name="Zhang G.Q."/>
            <person name="Liu K.W."/>
            <person name="Li Z."/>
            <person name="Lohaus R."/>
            <person name="Hsiao Y.Y."/>
            <person name="Niu S.C."/>
            <person name="Wang J.Y."/>
            <person name="Lin Y.C."/>
            <person name="Xu Q."/>
            <person name="Chen L.J."/>
            <person name="Yoshida K."/>
            <person name="Fujiwara S."/>
            <person name="Wang Z.W."/>
            <person name="Zhang Y.Q."/>
            <person name="Mitsuda N."/>
            <person name="Wang M."/>
            <person name="Liu G.H."/>
            <person name="Pecoraro L."/>
            <person name="Huang H.X."/>
            <person name="Xiao X.J."/>
            <person name="Lin M."/>
            <person name="Wu X.Y."/>
            <person name="Wu W.L."/>
            <person name="Chen Y.Y."/>
            <person name="Chang S.B."/>
            <person name="Sakamoto S."/>
            <person name="Ohme-Takagi M."/>
            <person name="Yagi M."/>
            <person name="Zeng S.J."/>
            <person name="Shen C.Y."/>
            <person name="Yeh C.M."/>
            <person name="Luo Y.B."/>
            <person name="Tsai W.C."/>
            <person name="Van de Peer Y."/>
            <person name="Liu Z.J."/>
        </authorList>
    </citation>
    <scope>NUCLEOTIDE SEQUENCE [LARGE SCALE GENOMIC DNA]</scope>
    <source>
        <tissue evidence="7">The whole plant</tissue>
    </source>
</reference>
<dbReference type="AlphaFoldDB" id="A0A2I0XGB7"/>
<organism evidence="7 8">
    <name type="scientific">Dendrobium catenatum</name>
    <dbReference type="NCBI Taxonomy" id="906689"/>
    <lineage>
        <taxon>Eukaryota</taxon>
        <taxon>Viridiplantae</taxon>
        <taxon>Streptophyta</taxon>
        <taxon>Embryophyta</taxon>
        <taxon>Tracheophyta</taxon>
        <taxon>Spermatophyta</taxon>
        <taxon>Magnoliopsida</taxon>
        <taxon>Liliopsida</taxon>
        <taxon>Asparagales</taxon>
        <taxon>Orchidaceae</taxon>
        <taxon>Epidendroideae</taxon>
        <taxon>Malaxideae</taxon>
        <taxon>Dendrobiinae</taxon>
        <taxon>Dendrobium</taxon>
    </lineage>
</organism>
<evidence type="ECO:0000313" key="7">
    <source>
        <dbReference type="EMBL" id="PKU86952.1"/>
    </source>
</evidence>
<dbReference type="Gene3D" id="1.25.10.10">
    <property type="entry name" value="Leucine-rich Repeat Variant"/>
    <property type="match status" value="2"/>
</dbReference>
<dbReference type="OrthoDB" id="10064100at2759"/>
<comment type="pathway">
    <text evidence="2">Protein modification; protein ubiquitination.</text>
</comment>
<keyword evidence="4" id="KW-0808">Transferase</keyword>
<evidence type="ECO:0000313" key="8">
    <source>
        <dbReference type="Proteomes" id="UP000233837"/>
    </source>
</evidence>
<feature type="domain" description="U-box" evidence="6">
    <location>
        <begin position="267"/>
        <end position="341"/>
    </location>
</feature>
<dbReference type="SMART" id="SM00504">
    <property type="entry name" value="Ubox"/>
    <property type="match status" value="1"/>
</dbReference>
<protein>
    <recommendedName>
        <fullName evidence="3">RING-type E3 ubiquitin transferase</fullName>
        <ecNumber evidence="3">2.3.2.27</ecNumber>
    </recommendedName>
</protein>
<keyword evidence="5" id="KW-0833">Ubl conjugation pathway</keyword>
<dbReference type="UniPathway" id="UPA00143"/>
<dbReference type="InterPro" id="IPR003613">
    <property type="entry name" value="Ubox_domain"/>
</dbReference>
<reference evidence="7 8" key="1">
    <citation type="journal article" date="2016" name="Sci. Rep.">
        <title>The Dendrobium catenatum Lindl. genome sequence provides insights into polysaccharide synthase, floral development and adaptive evolution.</title>
        <authorList>
            <person name="Zhang G.Q."/>
            <person name="Xu Q."/>
            <person name="Bian C."/>
            <person name="Tsai W.C."/>
            <person name="Yeh C.M."/>
            <person name="Liu K.W."/>
            <person name="Yoshida K."/>
            <person name="Zhang L.S."/>
            <person name="Chang S.B."/>
            <person name="Chen F."/>
            <person name="Shi Y."/>
            <person name="Su Y.Y."/>
            <person name="Zhang Y.Q."/>
            <person name="Chen L.J."/>
            <person name="Yin Y."/>
            <person name="Lin M."/>
            <person name="Huang H."/>
            <person name="Deng H."/>
            <person name="Wang Z.W."/>
            <person name="Zhu S.L."/>
            <person name="Zhao X."/>
            <person name="Deng C."/>
            <person name="Niu S.C."/>
            <person name="Huang J."/>
            <person name="Wang M."/>
            <person name="Liu G.H."/>
            <person name="Yang H.J."/>
            <person name="Xiao X.J."/>
            <person name="Hsiao Y.Y."/>
            <person name="Wu W.L."/>
            <person name="Chen Y.Y."/>
            <person name="Mitsuda N."/>
            <person name="Ohme-Takagi M."/>
            <person name="Luo Y.B."/>
            <person name="Van de Peer Y."/>
            <person name="Liu Z.J."/>
        </authorList>
    </citation>
    <scope>NUCLEOTIDE SEQUENCE [LARGE SCALE GENOMIC DNA]</scope>
    <source>
        <tissue evidence="7">The whole plant</tissue>
    </source>
</reference>
<dbReference type="SUPFAM" id="SSF48371">
    <property type="entry name" value="ARM repeat"/>
    <property type="match status" value="1"/>
</dbReference>
<dbReference type="Proteomes" id="UP000233837">
    <property type="component" value="Unassembled WGS sequence"/>
</dbReference>
<keyword evidence="8" id="KW-1185">Reference proteome</keyword>
<evidence type="ECO:0000259" key="6">
    <source>
        <dbReference type="PROSITE" id="PS51698"/>
    </source>
</evidence>
<evidence type="ECO:0000256" key="2">
    <source>
        <dbReference type="ARBA" id="ARBA00004906"/>
    </source>
</evidence>
<name>A0A2I0XGB7_9ASPA</name>
<dbReference type="PANTHER" id="PTHR23315:SF240">
    <property type="entry name" value="U-BOX DOMAIN-CONTAINING PROTEIN 5"/>
    <property type="match status" value="1"/>
</dbReference>